<dbReference type="NCBIfam" id="TIGR00326">
    <property type="entry name" value="eubact_ribD"/>
    <property type="match status" value="1"/>
</dbReference>
<dbReference type="InterPro" id="IPR016193">
    <property type="entry name" value="Cytidine_deaminase-like"/>
</dbReference>
<comment type="pathway">
    <text evidence="1">Cofactor biosynthesis; riboflavin biosynthesis; 5-amino-6-(D-ribitylamino)uracil from GTP: step 2/4.</text>
</comment>
<evidence type="ECO:0000256" key="6">
    <source>
        <dbReference type="ARBA" id="ARBA00022857"/>
    </source>
</evidence>
<evidence type="ECO:0000259" key="9">
    <source>
        <dbReference type="PROSITE" id="PS51747"/>
    </source>
</evidence>
<dbReference type="PANTHER" id="PTHR38011">
    <property type="entry name" value="DIHYDROFOLATE REDUCTASE FAMILY PROTEIN (AFU_ORTHOLOGUE AFUA_8G06820)"/>
    <property type="match status" value="1"/>
</dbReference>
<dbReference type="AlphaFoldDB" id="A0A6J6DZ91"/>
<evidence type="ECO:0000256" key="3">
    <source>
        <dbReference type="ARBA" id="ARBA00022619"/>
    </source>
</evidence>
<evidence type="ECO:0000256" key="5">
    <source>
        <dbReference type="ARBA" id="ARBA00022833"/>
    </source>
</evidence>
<organism evidence="10">
    <name type="scientific">freshwater metagenome</name>
    <dbReference type="NCBI Taxonomy" id="449393"/>
    <lineage>
        <taxon>unclassified sequences</taxon>
        <taxon>metagenomes</taxon>
        <taxon>ecological metagenomes</taxon>
    </lineage>
</organism>
<dbReference type="GO" id="GO:0009231">
    <property type="term" value="P:riboflavin biosynthetic process"/>
    <property type="evidence" value="ECO:0007669"/>
    <property type="project" value="UniProtKB-UniPathway"/>
</dbReference>
<feature type="domain" description="CMP/dCMP-type deaminase" evidence="9">
    <location>
        <begin position="2"/>
        <end position="119"/>
    </location>
</feature>
<gene>
    <name evidence="10" type="ORF">UFOPK1704_00356</name>
</gene>
<dbReference type="PIRSF" id="PIRSF006769">
    <property type="entry name" value="RibD"/>
    <property type="match status" value="1"/>
</dbReference>
<dbReference type="InterPro" id="IPR002734">
    <property type="entry name" value="RibDG_C"/>
</dbReference>
<dbReference type="Gene3D" id="3.40.140.10">
    <property type="entry name" value="Cytidine Deaminase, domain 2"/>
    <property type="match status" value="1"/>
</dbReference>
<evidence type="ECO:0000256" key="7">
    <source>
        <dbReference type="ARBA" id="ARBA00023002"/>
    </source>
</evidence>
<evidence type="ECO:0000256" key="1">
    <source>
        <dbReference type="ARBA" id="ARBA00004882"/>
    </source>
</evidence>
<keyword evidence="4" id="KW-0479">Metal-binding</keyword>
<dbReference type="SUPFAM" id="SSF53927">
    <property type="entry name" value="Cytidine deaminase-like"/>
    <property type="match status" value="1"/>
</dbReference>
<keyword evidence="3" id="KW-0686">Riboflavin biosynthesis</keyword>
<dbReference type="Pfam" id="PF00383">
    <property type="entry name" value="dCMP_cyt_deam_1"/>
    <property type="match status" value="1"/>
</dbReference>
<dbReference type="InterPro" id="IPR050765">
    <property type="entry name" value="Riboflavin_Biosynth_HTPR"/>
</dbReference>
<comment type="pathway">
    <text evidence="2">Cofactor biosynthesis; riboflavin biosynthesis; 5-amino-6-(D-ribitylamino)uracil from GTP: step 3/4.</text>
</comment>
<evidence type="ECO:0000256" key="8">
    <source>
        <dbReference type="ARBA" id="ARBA00023268"/>
    </source>
</evidence>
<dbReference type="Pfam" id="PF01872">
    <property type="entry name" value="RibD_C"/>
    <property type="match status" value="1"/>
</dbReference>
<dbReference type="InterPro" id="IPR024072">
    <property type="entry name" value="DHFR-like_dom_sf"/>
</dbReference>
<dbReference type="CDD" id="cd01284">
    <property type="entry name" value="Riboflavin_deaminase-reductase"/>
    <property type="match status" value="1"/>
</dbReference>
<dbReference type="EMBL" id="CAEZTQ010000048">
    <property type="protein sequence ID" value="CAB4569520.1"/>
    <property type="molecule type" value="Genomic_DNA"/>
</dbReference>
<keyword evidence="5" id="KW-0862">Zinc</keyword>
<dbReference type="Gene3D" id="3.40.430.10">
    <property type="entry name" value="Dihydrofolate Reductase, subunit A"/>
    <property type="match status" value="2"/>
</dbReference>
<name>A0A6J6DZ91_9ZZZZ</name>
<keyword evidence="8" id="KW-0511">Multifunctional enzyme</keyword>
<dbReference type="InterPro" id="IPR016192">
    <property type="entry name" value="APOBEC/CMP_deaminase_Zn-bd"/>
</dbReference>
<dbReference type="GO" id="GO:0008835">
    <property type="term" value="F:diaminohydroxyphosphoribosylaminopyrimidine deaminase activity"/>
    <property type="evidence" value="ECO:0007669"/>
    <property type="project" value="InterPro"/>
</dbReference>
<dbReference type="SUPFAM" id="SSF53597">
    <property type="entry name" value="Dihydrofolate reductase-like"/>
    <property type="match status" value="1"/>
</dbReference>
<dbReference type="GO" id="GO:0008703">
    <property type="term" value="F:5-amino-6-(5-phosphoribosylamino)uracil reductase activity"/>
    <property type="evidence" value="ECO:0007669"/>
    <property type="project" value="InterPro"/>
</dbReference>
<dbReference type="InterPro" id="IPR002125">
    <property type="entry name" value="CMP_dCMP_dom"/>
</dbReference>
<evidence type="ECO:0000313" key="10">
    <source>
        <dbReference type="EMBL" id="CAB4569520.1"/>
    </source>
</evidence>
<keyword evidence="7" id="KW-0560">Oxidoreductase</keyword>
<protein>
    <submittedName>
        <fullName evidence="10">Unannotated protein</fullName>
    </submittedName>
</protein>
<dbReference type="GO" id="GO:0008270">
    <property type="term" value="F:zinc ion binding"/>
    <property type="evidence" value="ECO:0007669"/>
    <property type="project" value="InterPro"/>
</dbReference>
<proteinExistence type="predicted"/>
<dbReference type="PROSITE" id="PS51747">
    <property type="entry name" value="CYT_DCMP_DEAMINASES_2"/>
    <property type="match status" value="1"/>
</dbReference>
<accession>A0A6J6DZ91</accession>
<dbReference type="UniPathway" id="UPA00275">
    <property type="reaction ID" value="UER00401"/>
</dbReference>
<evidence type="ECO:0000256" key="4">
    <source>
        <dbReference type="ARBA" id="ARBA00022723"/>
    </source>
</evidence>
<evidence type="ECO:0000256" key="2">
    <source>
        <dbReference type="ARBA" id="ARBA00004910"/>
    </source>
</evidence>
<sequence>MNDHEALMRRAISMADTARMVARPNPWVGAVIVCLDGSIFEGATQSPGNAHAEIMAIDAARTAGASTIGATLYCTLEPCAHTGRTGPCTQAIIDAGISRVVAGITDPDSRVAGSGFTALGAAGIDVVEGICSEEINAQLAAYLHHRRTGRPFVVLKMATTLDGRTFLPHGPRWLTGESARTQVHHLRAESDAIVVGIGTVLADDPELTVRHVDGPSPQRIVLSRTQQVSPTARVQPCTTWTDDVDDLLDTLGAQGVLQLLVEGGPTIASAFHDRNLINRYVFHIAPIISGDVDALGVFSHTTTDLQHCNIVSVTSYDNDIEIVMEPHKMKVDAL</sequence>
<keyword evidence="6" id="KW-0521">NADP</keyword>
<dbReference type="PANTHER" id="PTHR38011:SF7">
    <property type="entry name" value="2,5-DIAMINO-6-RIBOSYLAMINO-4(3H)-PYRIMIDINONE 5'-PHOSPHATE REDUCTASE"/>
    <property type="match status" value="1"/>
</dbReference>
<reference evidence="10" key="1">
    <citation type="submission" date="2020-05" db="EMBL/GenBank/DDBJ databases">
        <authorList>
            <person name="Chiriac C."/>
            <person name="Salcher M."/>
            <person name="Ghai R."/>
            <person name="Kavagutti S V."/>
        </authorList>
    </citation>
    <scope>NUCLEOTIDE SEQUENCE</scope>
</reference>
<dbReference type="InterPro" id="IPR004794">
    <property type="entry name" value="Eubact_RibD"/>
</dbReference>
<dbReference type="PROSITE" id="PS00903">
    <property type="entry name" value="CYT_DCMP_DEAMINASES_1"/>
    <property type="match status" value="1"/>
</dbReference>